<dbReference type="PRINTS" id="PR00935">
    <property type="entry name" value="BAND41"/>
</dbReference>
<dbReference type="PANTHER" id="PTHR23280:SF8">
    <property type="entry name" value="FERM DOMAIN-CONTAINING PROTEIN 3"/>
    <property type="match status" value="1"/>
</dbReference>
<reference evidence="5" key="2">
    <citation type="submission" date="2025-08" db="UniProtKB">
        <authorList>
            <consortium name="RefSeq"/>
        </authorList>
    </citation>
    <scope>IDENTIFICATION</scope>
</reference>
<evidence type="ECO:0000256" key="2">
    <source>
        <dbReference type="SAM" id="Phobius"/>
    </source>
</evidence>
<dbReference type="SMART" id="SM01196">
    <property type="entry name" value="FERM_C"/>
    <property type="match status" value="1"/>
</dbReference>
<gene>
    <name evidence="5" type="primary">FRMD3</name>
</gene>
<dbReference type="InterPro" id="IPR000299">
    <property type="entry name" value="FERM_domain"/>
</dbReference>
<keyword evidence="2" id="KW-0812">Transmembrane</keyword>
<dbReference type="Gene3D" id="2.30.29.30">
    <property type="entry name" value="Pleckstrin-homology domain (PH domain)/Phosphotyrosine-binding domain (PTB)"/>
    <property type="match status" value="1"/>
</dbReference>
<accession>A0ABM5FSH8</accession>
<sequence>MFAPCECVRRGGRRTMKMIRFRSSSIRSLSQEMKCTIRLLDDSEISCHIQRETKGQFLIDYVCNHYSLLEKDYFGIRYVDPEKQRHWLEPNKPISKQMKSHPPYTMCFRVKFYPHEPLKIKEELTRYLLYLQIKRDIFHGRLLCAFSDAAYLGACIVQAEFGDYDPDEHVDNYVSDFRIFPKQSQKLERKIAELHKNEFRGQSPAVAEFNLLLKAHSLETYGVDPHPCKDSTGITTFLGFTAIGFVVFQGNKRIHLLKWSDVCKLKFEGKTFYVIGIQKEKKAMLSFHTSTPAACKHLWKCGVENQAFYKYAKSSQIKTMSSSKIFFKGSRYRYSGKVAKEVVEASSKIQREPPEVHRTNITQSRSSHSLNKQLIINMEPLRPSPNDQEEIPSDEGEDPAINSHFVQHDPIPVFLPGSLAAWESGSFSMPRDSPSRVRAPRSLGIQLPKEDEISIPMVSNSPAKEADDSSDLSLEEEEKIKEDPLTISELVYNPSTSLLPTPVNDEEIDLLFQTSPRPENGKEDADSFEELEADENAFLVAEEEELKEARKALRWSYDFLVGNLKVNAIMKSFSRLLFVGFGILLLVFPLLLVLLESDLDISFLHDIRQTPEFQQFHVEYYCPFRQWVACKIDFVSHLFGSS</sequence>
<dbReference type="RefSeq" id="XP_072848361.1">
    <property type="nucleotide sequence ID" value="XM_072992260.1"/>
</dbReference>
<dbReference type="InterPro" id="IPR000798">
    <property type="entry name" value="Ez/rad/moesin-like"/>
</dbReference>
<dbReference type="Gene3D" id="3.10.20.90">
    <property type="entry name" value="Phosphatidylinositol 3-kinase Catalytic Subunit, Chain A, domain 1"/>
    <property type="match status" value="1"/>
</dbReference>
<dbReference type="InterPro" id="IPR019748">
    <property type="entry name" value="FERM_central"/>
</dbReference>
<feature type="domain" description="FERM" evidence="3">
    <location>
        <begin position="33"/>
        <end position="313"/>
    </location>
</feature>
<evidence type="ECO:0000313" key="5">
    <source>
        <dbReference type="RefSeq" id="XP_072848361.1"/>
    </source>
</evidence>
<dbReference type="SUPFAM" id="SSF47031">
    <property type="entry name" value="Second domain of FERM"/>
    <property type="match status" value="1"/>
</dbReference>
<dbReference type="InterPro" id="IPR011993">
    <property type="entry name" value="PH-like_dom_sf"/>
</dbReference>
<feature type="region of interest" description="Disordered" evidence="1">
    <location>
        <begin position="459"/>
        <end position="478"/>
    </location>
</feature>
<dbReference type="Pfam" id="PF08736">
    <property type="entry name" value="FA"/>
    <property type="match status" value="1"/>
</dbReference>
<keyword evidence="2" id="KW-1133">Transmembrane helix</keyword>
<dbReference type="CDD" id="cd17102">
    <property type="entry name" value="FERM_F1_FRMD3"/>
    <property type="match status" value="1"/>
</dbReference>
<reference evidence="4" key="1">
    <citation type="submission" date="2025-05" db="UniProtKB">
        <authorList>
            <consortium name="RefSeq"/>
        </authorList>
    </citation>
    <scope>NUCLEOTIDE SEQUENCE [LARGE SCALE GENOMIC DNA]</scope>
</reference>
<dbReference type="InterPro" id="IPR018980">
    <property type="entry name" value="FERM_PH-like_C"/>
</dbReference>
<dbReference type="GeneID" id="110089633"/>
<dbReference type="PRINTS" id="PR00661">
    <property type="entry name" value="ERMFAMILY"/>
</dbReference>
<dbReference type="Pfam" id="PF00373">
    <property type="entry name" value="FERM_M"/>
    <property type="match status" value="1"/>
</dbReference>
<proteinExistence type="predicted"/>
<dbReference type="Pfam" id="PF09379">
    <property type="entry name" value="FERM_N"/>
    <property type="match status" value="1"/>
</dbReference>
<dbReference type="InterPro" id="IPR014847">
    <property type="entry name" value="FA"/>
</dbReference>
<dbReference type="Proteomes" id="UP001652642">
    <property type="component" value="Chromosome 2"/>
</dbReference>
<organism evidence="4 5">
    <name type="scientific">Pogona vitticeps</name>
    <name type="common">central bearded dragon</name>
    <dbReference type="NCBI Taxonomy" id="103695"/>
    <lineage>
        <taxon>Eukaryota</taxon>
        <taxon>Metazoa</taxon>
        <taxon>Chordata</taxon>
        <taxon>Craniata</taxon>
        <taxon>Vertebrata</taxon>
        <taxon>Euteleostomi</taxon>
        <taxon>Lepidosauria</taxon>
        <taxon>Squamata</taxon>
        <taxon>Bifurcata</taxon>
        <taxon>Unidentata</taxon>
        <taxon>Episquamata</taxon>
        <taxon>Toxicofera</taxon>
        <taxon>Iguania</taxon>
        <taxon>Acrodonta</taxon>
        <taxon>Agamidae</taxon>
        <taxon>Amphibolurinae</taxon>
        <taxon>Pogona</taxon>
    </lineage>
</organism>
<dbReference type="InterPro" id="IPR018979">
    <property type="entry name" value="FERM_N"/>
</dbReference>
<dbReference type="PROSITE" id="PS00660">
    <property type="entry name" value="FERM_1"/>
    <property type="match status" value="1"/>
</dbReference>
<keyword evidence="2" id="KW-0472">Membrane</keyword>
<dbReference type="InterPro" id="IPR035963">
    <property type="entry name" value="FERM_2"/>
</dbReference>
<dbReference type="InterPro" id="IPR019747">
    <property type="entry name" value="FERM_CS"/>
</dbReference>
<name>A0ABM5FSH8_9SAUR</name>
<dbReference type="InterPro" id="IPR014352">
    <property type="entry name" value="FERM/acyl-CoA-bd_prot_sf"/>
</dbReference>
<dbReference type="SMART" id="SM00295">
    <property type="entry name" value="B41"/>
    <property type="match status" value="1"/>
</dbReference>
<feature type="compositionally biased region" description="Acidic residues" evidence="1">
    <location>
        <begin position="468"/>
        <end position="477"/>
    </location>
</feature>
<dbReference type="SUPFAM" id="SSF54236">
    <property type="entry name" value="Ubiquitin-like"/>
    <property type="match status" value="1"/>
</dbReference>
<keyword evidence="4" id="KW-1185">Reference proteome</keyword>
<dbReference type="SMART" id="SM01195">
    <property type="entry name" value="FA"/>
    <property type="match status" value="1"/>
</dbReference>
<dbReference type="CDD" id="cd14473">
    <property type="entry name" value="FERM_B-lobe"/>
    <property type="match status" value="1"/>
</dbReference>
<dbReference type="PROSITE" id="PS50057">
    <property type="entry name" value="FERM_3"/>
    <property type="match status" value="1"/>
</dbReference>
<dbReference type="InterPro" id="IPR019749">
    <property type="entry name" value="Band_41_domain"/>
</dbReference>
<feature type="transmembrane region" description="Helical" evidence="2">
    <location>
        <begin position="576"/>
        <end position="595"/>
    </location>
</feature>
<dbReference type="PANTHER" id="PTHR23280">
    <property type="entry name" value="4.1 G PROTEIN"/>
    <property type="match status" value="1"/>
</dbReference>
<dbReference type="Pfam" id="PF09380">
    <property type="entry name" value="FERM_C"/>
    <property type="match status" value="1"/>
</dbReference>
<dbReference type="SUPFAM" id="SSF50729">
    <property type="entry name" value="PH domain-like"/>
    <property type="match status" value="1"/>
</dbReference>
<dbReference type="Gene3D" id="1.20.80.10">
    <property type="match status" value="1"/>
</dbReference>
<protein>
    <submittedName>
        <fullName evidence="5">FERM domain-containing protein 3 isoform X1</fullName>
    </submittedName>
</protein>
<evidence type="ECO:0000259" key="3">
    <source>
        <dbReference type="PROSITE" id="PS50057"/>
    </source>
</evidence>
<dbReference type="InterPro" id="IPR029071">
    <property type="entry name" value="Ubiquitin-like_domsf"/>
</dbReference>
<evidence type="ECO:0000313" key="4">
    <source>
        <dbReference type="Proteomes" id="UP001652642"/>
    </source>
</evidence>
<evidence type="ECO:0000256" key="1">
    <source>
        <dbReference type="SAM" id="MobiDB-lite"/>
    </source>
</evidence>